<evidence type="ECO:0000313" key="5">
    <source>
        <dbReference type="Proteomes" id="UP000469670"/>
    </source>
</evidence>
<dbReference type="AlphaFoldDB" id="A0A7K3S6R9"/>
<feature type="non-terminal residue" evidence="4">
    <location>
        <position position="1"/>
    </location>
</feature>
<dbReference type="Proteomes" id="UP000469670">
    <property type="component" value="Unassembled WGS sequence"/>
</dbReference>
<dbReference type="InterPro" id="IPR001944">
    <property type="entry name" value="Glycoside_Hdrlase_35"/>
</dbReference>
<evidence type="ECO:0000259" key="3">
    <source>
        <dbReference type="Pfam" id="PF21467"/>
    </source>
</evidence>
<name>A0A7K3S6R9_9ACTN</name>
<dbReference type="InterPro" id="IPR008979">
    <property type="entry name" value="Galactose-bd-like_sf"/>
</dbReference>
<protein>
    <submittedName>
        <fullName evidence="4">Beta-galactosidase</fullName>
    </submittedName>
</protein>
<proteinExistence type="predicted"/>
<dbReference type="GO" id="GO:0005975">
    <property type="term" value="P:carbohydrate metabolic process"/>
    <property type="evidence" value="ECO:0007669"/>
    <property type="project" value="InterPro"/>
</dbReference>
<evidence type="ECO:0000256" key="2">
    <source>
        <dbReference type="ARBA" id="ARBA00023295"/>
    </source>
</evidence>
<dbReference type="GO" id="GO:0004553">
    <property type="term" value="F:hydrolase activity, hydrolyzing O-glycosyl compounds"/>
    <property type="evidence" value="ECO:0007669"/>
    <property type="project" value="InterPro"/>
</dbReference>
<organism evidence="4 5">
    <name type="scientific">Streptomyces parvus</name>
    <dbReference type="NCBI Taxonomy" id="66428"/>
    <lineage>
        <taxon>Bacteria</taxon>
        <taxon>Bacillati</taxon>
        <taxon>Actinomycetota</taxon>
        <taxon>Actinomycetes</taxon>
        <taxon>Kitasatosporales</taxon>
        <taxon>Streptomycetaceae</taxon>
        <taxon>Streptomyces</taxon>
    </lineage>
</organism>
<dbReference type="Pfam" id="PF21467">
    <property type="entry name" value="BetaGal_gal-bd"/>
    <property type="match status" value="1"/>
</dbReference>
<reference evidence="4 5" key="1">
    <citation type="submission" date="2020-01" db="EMBL/GenBank/DDBJ databases">
        <title>Insect and environment-associated Actinomycetes.</title>
        <authorList>
            <person name="Currrie C."/>
            <person name="Chevrette M."/>
            <person name="Carlson C."/>
            <person name="Stubbendieck R."/>
            <person name="Wendt-Pienkowski E."/>
        </authorList>
    </citation>
    <scope>NUCLEOTIDE SEQUENCE [LARGE SCALE GENOMIC DNA]</scope>
    <source>
        <strain evidence="4 5">SID7590</strain>
    </source>
</reference>
<dbReference type="PANTHER" id="PTHR23421">
    <property type="entry name" value="BETA-GALACTOSIDASE RELATED"/>
    <property type="match status" value="1"/>
</dbReference>
<sequence length="110" mass="11343">FGPVEAAAGAGDAGRTGLFRGAFSVEGAAGLGHAGLELPGWTRGFVWVNGFCLGRYWSAGPQRILYVPGPVLREGANEVWVLELEDAGEPWGELGPGAPVRTGTPGVVQP</sequence>
<evidence type="ECO:0000256" key="1">
    <source>
        <dbReference type="ARBA" id="ARBA00022801"/>
    </source>
</evidence>
<keyword evidence="2" id="KW-0326">Glycosidase</keyword>
<dbReference type="SUPFAM" id="SSF49785">
    <property type="entry name" value="Galactose-binding domain-like"/>
    <property type="match status" value="1"/>
</dbReference>
<accession>A0A7K3S6R9</accession>
<dbReference type="Gene3D" id="2.60.120.260">
    <property type="entry name" value="Galactose-binding domain-like"/>
    <property type="match status" value="1"/>
</dbReference>
<dbReference type="EMBL" id="JAAGMP010001491">
    <property type="protein sequence ID" value="NEC23191.1"/>
    <property type="molecule type" value="Genomic_DNA"/>
</dbReference>
<feature type="domain" description="Beta-galactosidase galactose-binding" evidence="3">
    <location>
        <begin position="18"/>
        <end position="77"/>
    </location>
</feature>
<evidence type="ECO:0000313" key="4">
    <source>
        <dbReference type="EMBL" id="NEC23191.1"/>
    </source>
</evidence>
<keyword evidence="1" id="KW-0378">Hydrolase</keyword>
<dbReference type="InterPro" id="IPR048913">
    <property type="entry name" value="BetaGal_gal-bd"/>
</dbReference>
<comment type="caution">
    <text evidence="4">The sequence shown here is derived from an EMBL/GenBank/DDBJ whole genome shotgun (WGS) entry which is preliminary data.</text>
</comment>
<gene>
    <name evidence="4" type="ORF">G3I50_33825</name>
</gene>